<feature type="domain" description="MAGE" evidence="2">
    <location>
        <begin position="43"/>
        <end position="256"/>
    </location>
</feature>
<dbReference type="AlphaFoldDB" id="A0A6J8ESV4"/>
<sequence>MPRTKNHVDDEMPSGSQVSASQSMTQSMTQAEKAAQNMDPAEQEKRLNDLVQYLLIMDQKKIPIKKIDINKQVLKEFSKTFPYMIKKAGEKLHKVFGIELIQLEDKLKGTYMLVNRIDTDVDELEEAGHGHILTPMQWPEEDNSKTGLLLVVLSLVFMNGEVMQDTHLWHTLRKLGIDQDMPHEVFGDTKKLLTQEFVRQGYLEYIRQPNTDPAVYDFRWGQRAKHEISKRTCLNFVCQLYDDRDPEQWTSQYAAVLEDEGVQNGEAATCTSTQYPEAATCTSTQYPEAATCTSTQYPEAATCTSTQYPEAATCTSAQYPEAATCTSTQYPEAATCTSTQYPEARYNTIQYKIHVHPLNIQRQLHVYPLNTQRQLHVHPLNIQRQDTCTSTQYPEAATCTSTQYLEADTCTSTQYSEADTSTSTQYPEADLGWGS</sequence>
<dbReference type="FunFam" id="1.10.10.1210:FF:000001">
    <property type="entry name" value="melanoma-associated antigen D1"/>
    <property type="match status" value="1"/>
</dbReference>
<dbReference type="Gene3D" id="1.10.10.1210">
    <property type="entry name" value="MAGE homology domain, winged helix WH2 motif"/>
    <property type="match status" value="1"/>
</dbReference>
<accession>A0A6J8ESV4</accession>
<protein>
    <submittedName>
        <fullName evidence="3">NSMCE3</fullName>
    </submittedName>
</protein>
<name>A0A6J8ESV4_MYTCO</name>
<feature type="compositionally biased region" description="Low complexity" evidence="1">
    <location>
        <begin position="16"/>
        <end position="31"/>
    </location>
</feature>
<gene>
    <name evidence="3" type="ORF">MCOR_54983</name>
</gene>
<evidence type="ECO:0000313" key="4">
    <source>
        <dbReference type="Proteomes" id="UP000507470"/>
    </source>
</evidence>
<feature type="region of interest" description="Disordered" evidence="1">
    <location>
        <begin position="1"/>
        <end position="41"/>
    </location>
</feature>
<dbReference type="InterPro" id="IPR041899">
    <property type="entry name" value="MAGE_WH2"/>
</dbReference>
<feature type="compositionally biased region" description="Polar residues" evidence="1">
    <location>
        <begin position="416"/>
        <end position="426"/>
    </location>
</feature>
<organism evidence="3 4">
    <name type="scientific">Mytilus coruscus</name>
    <name type="common">Sea mussel</name>
    <dbReference type="NCBI Taxonomy" id="42192"/>
    <lineage>
        <taxon>Eukaryota</taxon>
        <taxon>Metazoa</taxon>
        <taxon>Spiralia</taxon>
        <taxon>Lophotrochozoa</taxon>
        <taxon>Mollusca</taxon>
        <taxon>Bivalvia</taxon>
        <taxon>Autobranchia</taxon>
        <taxon>Pteriomorphia</taxon>
        <taxon>Mytilida</taxon>
        <taxon>Mytiloidea</taxon>
        <taxon>Mytilidae</taxon>
        <taxon>Mytilinae</taxon>
        <taxon>Mytilus</taxon>
    </lineage>
</organism>
<dbReference type="OrthoDB" id="205198at2759"/>
<dbReference type="InterPro" id="IPR037445">
    <property type="entry name" value="MAGE"/>
</dbReference>
<dbReference type="InterPro" id="IPR041898">
    <property type="entry name" value="MAGE_WH1"/>
</dbReference>
<dbReference type="GO" id="GO:0005634">
    <property type="term" value="C:nucleus"/>
    <property type="evidence" value="ECO:0007669"/>
    <property type="project" value="TreeGrafter"/>
</dbReference>
<dbReference type="InterPro" id="IPR002190">
    <property type="entry name" value="MHD_dom"/>
</dbReference>
<reference evidence="3 4" key="1">
    <citation type="submission" date="2020-06" db="EMBL/GenBank/DDBJ databases">
        <authorList>
            <person name="Li R."/>
            <person name="Bekaert M."/>
        </authorList>
    </citation>
    <scope>NUCLEOTIDE SEQUENCE [LARGE SCALE GENOMIC DNA]</scope>
    <source>
        <strain evidence="4">wild</strain>
    </source>
</reference>
<dbReference type="PANTHER" id="PTHR11736:SF14">
    <property type="entry name" value="NSE3 HOMOLOG, SMC5-SMC6 COMPLEX COMPONENT"/>
    <property type="match status" value="1"/>
</dbReference>
<dbReference type="PROSITE" id="PS50838">
    <property type="entry name" value="MAGE"/>
    <property type="match status" value="1"/>
</dbReference>
<dbReference type="Proteomes" id="UP000507470">
    <property type="component" value="Unassembled WGS sequence"/>
</dbReference>
<feature type="region of interest" description="Disordered" evidence="1">
    <location>
        <begin position="416"/>
        <end position="435"/>
    </location>
</feature>
<dbReference type="Gene3D" id="1.10.10.1200">
    <property type="entry name" value="MAGE homology domain, winged helix WH1 motif"/>
    <property type="match status" value="1"/>
</dbReference>
<dbReference type="Pfam" id="PF01454">
    <property type="entry name" value="MAGE"/>
    <property type="match status" value="1"/>
</dbReference>
<proteinExistence type="predicted"/>
<evidence type="ECO:0000259" key="2">
    <source>
        <dbReference type="PROSITE" id="PS50838"/>
    </source>
</evidence>
<dbReference type="PANTHER" id="PTHR11736">
    <property type="entry name" value="MELANOMA-ASSOCIATED ANTIGEN MAGE ANTIGEN"/>
    <property type="match status" value="1"/>
</dbReference>
<keyword evidence="4" id="KW-1185">Reference proteome</keyword>
<evidence type="ECO:0000256" key="1">
    <source>
        <dbReference type="SAM" id="MobiDB-lite"/>
    </source>
</evidence>
<evidence type="ECO:0000313" key="3">
    <source>
        <dbReference type="EMBL" id="CAC5422973.1"/>
    </source>
</evidence>
<feature type="compositionally biased region" description="Basic and acidic residues" evidence="1">
    <location>
        <begin position="1"/>
        <end position="10"/>
    </location>
</feature>
<dbReference type="SMART" id="SM01373">
    <property type="entry name" value="MAGE"/>
    <property type="match status" value="1"/>
</dbReference>
<dbReference type="EMBL" id="CACVKT020009704">
    <property type="protein sequence ID" value="CAC5422973.1"/>
    <property type="molecule type" value="Genomic_DNA"/>
</dbReference>